<evidence type="ECO:0000313" key="13">
    <source>
        <dbReference type="Proteomes" id="UP000600363"/>
    </source>
</evidence>
<comment type="subcellular location">
    <subcellularLocation>
        <location evidence="1 10">Cytoplasm</location>
    </subcellularLocation>
</comment>
<evidence type="ECO:0000313" key="12">
    <source>
        <dbReference type="EMBL" id="HIH69280.1"/>
    </source>
</evidence>
<comment type="caution">
    <text evidence="12">The sequence shown here is derived from an EMBL/GenBank/DDBJ whole genome shotgun (WGS) entry which is preliminary data.</text>
</comment>
<evidence type="ECO:0000256" key="6">
    <source>
        <dbReference type="ARBA" id="ARBA00022630"/>
    </source>
</evidence>
<comment type="caution">
    <text evidence="10">Lacks conserved residue(s) required for the propagation of feature annotation.</text>
</comment>
<dbReference type="Pfam" id="PF01180">
    <property type="entry name" value="DHO_dh"/>
    <property type="match status" value="1"/>
</dbReference>
<dbReference type="NCBIfam" id="TIGR01037">
    <property type="entry name" value="pyrD_sub1_fam"/>
    <property type="match status" value="1"/>
</dbReference>
<evidence type="ECO:0000256" key="3">
    <source>
        <dbReference type="ARBA" id="ARBA00008008"/>
    </source>
</evidence>
<dbReference type="GO" id="GO:0044205">
    <property type="term" value="P:'de novo' UMP biosynthetic process"/>
    <property type="evidence" value="ECO:0007669"/>
    <property type="project" value="UniProtKB-UniRule"/>
</dbReference>
<dbReference type="Proteomes" id="UP000600363">
    <property type="component" value="Unassembled WGS sequence"/>
</dbReference>
<dbReference type="SUPFAM" id="SSF51395">
    <property type="entry name" value="FMN-linked oxidoreductases"/>
    <property type="match status" value="1"/>
</dbReference>
<keyword evidence="5 10" id="KW-0963">Cytoplasm</keyword>
<dbReference type="InterPro" id="IPR012135">
    <property type="entry name" value="Dihydroorotate_DH_1_2"/>
</dbReference>
<dbReference type="InterPro" id="IPR005720">
    <property type="entry name" value="Dihydroorotate_DH_cat"/>
</dbReference>
<feature type="binding site" evidence="10">
    <location>
        <begin position="258"/>
        <end position="259"/>
    </location>
    <ligand>
        <name>FMN</name>
        <dbReference type="ChEBI" id="CHEBI:58210"/>
    </ligand>
</feature>
<evidence type="ECO:0000256" key="2">
    <source>
        <dbReference type="ARBA" id="ARBA00004725"/>
    </source>
</evidence>
<dbReference type="PANTHER" id="PTHR48109:SF1">
    <property type="entry name" value="DIHYDROOROTATE DEHYDROGENASE (FUMARATE)"/>
    <property type="match status" value="1"/>
</dbReference>
<dbReference type="Gene3D" id="3.20.20.70">
    <property type="entry name" value="Aldolase class I"/>
    <property type="match status" value="1"/>
</dbReference>
<dbReference type="GO" id="GO:0004152">
    <property type="term" value="F:dihydroorotate dehydrogenase activity"/>
    <property type="evidence" value="ECO:0007669"/>
    <property type="project" value="UniProtKB-UniRule"/>
</dbReference>
<dbReference type="PROSITE" id="PS00911">
    <property type="entry name" value="DHODEHASE_1"/>
    <property type="match status" value="1"/>
</dbReference>
<dbReference type="GO" id="GO:0006207">
    <property type="term" value="P:'de novo' pyrimidine nucleobase biosynthetic process"/>
    <property type="evidence" value="ECO:0007669"/>
    <property type="project" value="InterPro"/>
</dbReference>
<evidence type="ECO:0000259" key="11">
    <source>
        <dbReference type="Pfam" id="PF01180"/>
    </source>
</evidence>
<proteinExistence type="inferred from homology"/>
<comment type="function">
    <text evidence="10">Catalyzes the conversion of dihydroorotate to orotate.</text>
</comment>
<accession>A0A832RSD0</accession>
<feature type="binding site" evidence="10">
    <location>
        <begin position="67"/>
        <end position="71"/>
    </location>
    <ligand>
        <name>substrate</name>
    </ligand>
</feature>
<comment type="cofactor">
    <cofactor evidence="10">
        <name>FMN</name>
        <dbReference type="ChEBI" id="CHEBI:58210"/>
    </cofactor>
    <text evidence="10">Binds 1 FMN per subunit.</text>
</comment>
<feature type="active site" description="Nucleophile" evidence="10">
    <location>
        <position position="123"/>
    </location>
</feature>
<feature type="binding site" evidence="10">
    <location>
        <position position="120"/>
    </location>
    <ligand>
        <name>substrate</name>
    </ligand>
</feature>
<evidence type="ECO:0000256" key="4">
    <source>
        <dbReference type="ARBA" id="ARBA00011669"/>
    </source>
</evidence>
<feature type="binding site" evidence="10">
    <location>
        <position position="184"/>
    </location>
    <ligand>
        <name>FMN</name>
        <dbReference type="ChEBI" id="CHEBI:58210"/>
    </ligand>
</feature>
<feature type="binding site" evidence="10">
    <location>
        <begin position="185"/>
        <end position="186"/>
    </location>
    <ligand>
        <name>substrate</name>
    </ligand>
</feature>
<organism evidence="12 13">
    <name type="scientific">Methermicoccus shengliensis</name>
    <dbReference type="NCBI Taxonomy" id="660064"/>
    <lineage>
        <taxon>Archaea</taxon>
        <taxon>Methanobacteriati</taxon>
        <taxon>Methanobacteriota</taxon>
        <taxon>Stenosarchaea group</taxon>
        <taxon>Methanomicrobia</taxon>
        <taxon>Methanosarcinales</taxon>
        <taxon>Methermicoccaceae</taxon>
        <taxon>Methermicoccus</taxon>
    </lineage>
</organism>
<dbReference type="EMBL" id="DUIH01000007">
    <property type="protein sequence ID" value="HIH69280.1"/>
    <property type="molecule type" value="Genomic_DNA"/>
</dbReference>
<dbReference type="EC" id="1.3.-.-" evidence="10"/>
<protein>
    <recommendedName>
        <fullName evidence="10">Dihydroorotate dehydrogenase</fullName>
        <shortName evidence="10">DHOD</shortName>
        <shortName evidence="10">DHODase</shortName>
        <shortName evidence="10">DHOdehase</shortName>
        <ecNumber evidence="10">1.3.-.-</ecNumber>
    </recommendedName>
</protein>
<feature type="binding site" evidence="10">
    <location>
        <position position="43"/>
    </location>
    <ligand>
        <name>substrate</name>
    </ligand>
</feature>
<gene>
    <name evidence="10" type="primary">pyrD</name>
    <name evidence="12" type="ORF">HA299_01460</name>
</gene>
<feature type="binding site" evidence="10">
    <location>
        <position position="19"/>
    </location>
    <ligand>
        <name>FMN</name>
        <dbReference type="ChEBI" id="CHEBI:58210"/>
    </ligand>
</feature>
<evidence type="ECO:0000256" key="8">
    <source>
        <dbReference type="ARBA" id="ARBA00022975"/>
    </source>
</evidence>
<dbReference type="InterPro" id="IPR033888">
    <property type="entry name" value="DHOD_1B"/>
</dbReference>
<feature type="binding site" evidence="10">
    <location>
        <position position="210"/>
    </location>
    <ligand>
        <name>FMN</name>
        <dbReference type="ChEBI" id="CHEBI:58210"/>
    </ligand>
</feature>
<keyword evidence="6 10" id="KW-0285">Flavoprotein</keyword>
<comment type="catalytic activity">
    <reaction evidence="10">
        <text>(S)-dihydroorotate + A = orotate + AH2</text>
        <dbReference type="Rhea" id="RHEA:18073"/>
        <dbReference type="ChEBI" id="CHEBI:13193"/>
        <dbReference type="ChEBI" id="CHEBI:17499"/>
        <dbReference type="ChEBI" id="CHEBI:30839"/>
        <dbReference type="ChEBI" id="CHEBI:30864"/>
    </reaction>
</comment>
<dbReference type="FunFam" id="3.20.20.70:FF:000027">
    <property type="entry name" value="Dihydropyrimidine dehydrogenase [NADP(+)]"/>
    <property type="match status" value="1"/>
</dbReference>
<dbReference type="InterPro" id="IPR001295">
    <property type="entry name" value="Dihydroorotate_DH_CS"/>
</dbReference>
<dbReference type="InterPro" id="IPR013785">
    <property type="entry name" value="Aldolase_TIM"/>
</dbReference>
<dbReference type="AlphaFoldDB" id="A0A832RSD0"/>
<evidence type="ECO:0000256" key="9">
    <source>
        <dbReference type="ARBA" id="ARBA00023002"/>
    </source>
</evidence>
<feature type="binding site" evidence="10">
    <location>
        <begin position="43"/>
        <end position="44"/>
    </location>
    <ligand>
        <name>FMN</name>
        <dbReference type="ChEBI" id="CHEBI:58210"/>
    </ligand>
</feature>
<keyword evidence="7 10" id="KW-0288">FMN</keyword>
<feature type="binding site" evidence="10">
    <location>
        <begin position="236"/>
        <end position="237"/>
    </location>
    <ligand>
        <name>FMN</name>
        <dbReference type="ChEBI" id="CHEBI:58210"/>
    </ligand>
</feature>
<dbReference type="GO" id="GO:0005737">
    <property type="term" value="C:cytoplasm"/>
    <property type="evidence" value="ECO:0007669"/>
    <property type="project" value="UniProtKB-SubCell"/>
</dbReference>
<keyword evidence="9 10" id="KW-0560">Oxidoreductase</keyword>
<dbReference type="PIRSF" id="PIRSF000164">
    <property type="entry name" value="DHO_oxidase"/>
    <property type="match status" value="1"/>
</dbReference>
<comment type="similarity">
    <text evidence="3 10">Belongs to the dihydroorotate dehydrogenase family. Type 1 subfamily.</text>
</comment>
<dbReference type="RefSeq" id="WP_042686665.1">
    <property type="nucleotide sequence ID" value="NZ_DUIH01000007.1"/>
</dbReference>
<keyword evidence="8 10" id="KW-0665">Pyrimidine biosynthesis</keyword>
<sequence>MLSCTLTKLQLKNPLILASGIMGSSASALLRMARAGAGAVVTKSLGLLPREGYPNPTVIEVEGGLLNAMGLPNPSAEAFAEDVERVKQEGVVVIASIFGSTPEEFALAASVLSPHAFELNLSCPHAEGYGADIGADPKAVREVVCAVKDVVDVPVWAKLTPNVSSISAIGLAAQEGGADAVVAINTLKAMAIDIHSGHPILANRFGGLSGAAIKPVGVRCVYELYEVLDIPIIGVGGVNEWQDVVEYMMAGARAVQIGSAVVRDAEVFSHIATGLEQFLKERGLTLEDITGLAHRV</sequence>
<reference evidence="12" key="1">
    <citation type="journal article" date="2020" name="bioRxiv">
        <title>A rank-normalized archaeal taxonomy based on genome phylogeny resolves widespread incomplete and uneven classifications.</title>
        <authorList>
            <person name="Rinke C."/>
            <person name="Chuvochina M."/>
            <person name="Mussig A.J."/>
            <person name="Chaumeil P.-A."/>
            <person name="Waite D.W."/>
            <person name="Whitman W.B."/>
            <person name="Parks D.H."/>
            <person name="Hugenholtz P."/>
        </authorList>
    </citation>
    <scope>NUCLEOTIDE SEQUENCE</scope>
    <source>
        <strain evidence="12">UBA12518</strain>
    </source>
</reference>
<feature type="domain" description="Dihydroorotate dehydrogenase catalytic" evidence="11">
    <location>
        <begin position="1"/>
        <end position="279"/>
    </location>
</feature>
<dbReference type="PANTHER" id="PTHR48109">
    <property type="entry name" value="DIHYDROOROTATE DEHYDROGENASE (QUINONE), MITOCHONDRIAL-RELATED"/>
    <property type="match status" value="1"/>
</dbReference>
<dbReference type="InterPro" id="IPR050074">
    <property type="entry name" value="DHO_dehydrogenase"/>
</dbReference>
<dbReference type="NCBIfam" id="NF005574">
    <property type="entry name" value="PRK07259.1"/>
    <property type="match status" value="1"/>
</dbReference>
<feature type="binding site" evidence="10">
    <location>
        <position position="120"/>
    </location>
    <ligand>
        <name>FMN</name>
        <dbReference type="ChEBI" id="CHEBI:58210"/>
    </ligand>
</feature>
<dbReference type="CDD" id="cd04740">
    <property type="entry name" value="DHOD_1B_like"/>
    <property type="match status" value="1"/>
</dbReference>
<feature type="binding site" evidence="10">
    <location>
        <position position="158"/>
    </location>
    <ligand>
        <name>FMN</name>
        <dbReference type="ChEBI" id="CHEBI:58210"/>
    </ligand>
</feature>
<name>A0A832RSD0_9EURY</name>
<comment type="subunit">
    <text evidence="4">Heterotetramer of 2 PyrK and 2 PyrD type B subunits.</text>
</comment>
<evidence type="ECO:0000256" key="10">
    <source>
        <dbReference type="HAMAP-Rule" id="MF_00224"/>
    </source>
</evidence>
<evidence type="ECO:0000256" key="5">
    <source>
        <dbReference type="ARBA" id="ARBA00022490"/>
    </source>
</evidence>
<evidence type="ECO:0000256" key="1">
    <source>
        <dbReference type="ARBA" id="ARBA00004496"/>
    </source>
</evidence>
<evidence type="ECO:0000256" key="7">
    <source>
        <dbReference type="ARBA" id="ARBA00022643"/>
    </source>
</evidence>
<dbReference type="InterPro" id="IPR024920">
    <property type="entry name" value="Dihydroorotate_DH_1"/>
</dbReference>
<comment type="pathway">
    <text evidence="2 10">Pyrimidine metabolism; UMP biosynthesis via de novo pathway.</text>
</comment>
<dbReference type="InterPro" id="IPR049622">
    <property type="entry name" value="Dihydroorotate_DH_I"/>
</dbReference>
<dbReference type="UniPathway" id="UPA00070"/>
<dbReference type="HAMAP" id="MF_00224">
    <property type="entry name" value="DHO_dh_type1"/>
    <property type="match status" value="1"/>
</dbReference>